<dbReference type="GO" id="GO:0045944">
    <property type="term" value="P:positive regulation of transcription by RNA polymerase II"/>
    <property type="evidence" value="ECO:0007669"/>
    <property type="project" value="TreeGrafter"/>
</dbReference>
<dbReference type="InterPro" id="IPR036427">
    <property type="entry name" value="Bromodomain-like_sf"/>
</dbReference>
<dbReference type="Proteomes" id="UP001215280">
    <property type="component" value="Unassembled WGS sequence"/>
</dbReference>
<dbReference type="PANTHER" id="PTHR45750:SF3">
    <property type="entry name" value="HISTONE ACETYLTRANSFERASE"/>
    <property type="match status" value="1"/>
</dbReference>
<evidence type="ECO:0000313" key="5">
    <source>
        <dbReference type="Proteomes" id="UP001215280"/>
    </source>
</evidence>
<feature type="domain" description="Bromo" evidence="3">
    <location>
        <begin position="1"/>
        <end position="43"/>
    </location>
</feature>
<dbReference type="GO" id="GO:0010484">
    <property type="term" value="F:histone H3 acetyltransferase activity"/>
    <property type="evidence" value="ECO:0007669"/>
    <property type="project" value="TreeGrafter"/>
</dbReference>
<organism evidence="4 5">
    <name type="scientific">Mycena maculata</name>
    <dbReference type="NCBI Taxonomy" id="230809"/>
    <lineage>
        <taxon>Eukaryota</taxon>
        <taxon>Fungi</taxon>
        <taxon>Dikarya</taxon>
        <taxon>Basidiomycota</taxon>
        <taxon>Agaricomycotina</taxon>
        <taxon>Agaricomycetes</taxon>
        <taxon>Agaricomycetidae</taxon>
        <taxon>Agaricales</taxon>
        <taxon>Marasmiineae</taxon>
        <taxon>Mycenaceae</taxon>
        <taxon>Mycena</taxon>
    </lineage>
</organism>
<comment type="caution">
    <text evidence="4">The sequence shown here is derived from an EMBL/GenBank/DDBJ whole genome shotgun (WGS) entry which is preliminary data.</text>
</comment>
<dbReference type="AlphaFoldDB" id="A0AAD7KAH7"/>
<gene>
    <name evidence="4" type="ORF">DFH07DRAFT_709223</name>
</gene>
<evidence type="ECO:0000259" key="3">
    <source>
        <dbReference type="PROSITE" id="PS50014"/>
    </source>
</evidence>
<reference evidence="4" key="1">
    <citation type="submission" date="2023-03" db="EMBL/GenBank/DDBJ databases">
        <title>Massive genome expansion in bonnet fungi (Mycena s.s.) driven by repeated elements and novel gene families across ecological guilds.</title>
        <authorList>
            <consortium name="Lawrence Berkeley National Laboratory"/>
            <person name="Harder C.B."/>
            <person name="Miyauchi S."/>
            <person name="Viragh M."/>
            <person name="Kuo A."/>
            <person name="Thoen E."/>
            <person name="Andreopoulos B."/>
            <person name="Lu D."/>
            <person name="Skrede I."/>
            <person name="Drula E."/>
            <person name="Henrissat B."/>
            <person name="Morin E."/>
            <person name="Kohler A."/>
            <person name="Barry K."/>
            <person name="LaButti K."/>
            <person name="Morin E."/>
            <person name="Salamov A."/>
            <person name="Lipzen A."/>
            <person name="Mereny Z."/>
            <person name="Hegedus B."/>
            <person name="Baldrian P."/>
            <person name="Stursova M."/>
            <person name="Weitz H."/>
            <person name="Taylor A."/>
            <person name="Grigoriev I.V."/>
            <person name="Nagy L.G."/>
            <person name="Martin F."/>
            <person name="Kauserud H."/>
        </authorList>
    </citation>
    <scope>NUCLEOTIDE SEQUENCE</scope>
    <source>
        <strain evidence="4">CBHHK188m</strain>
    </source>
</reference>
<keyword evidence="1 2" id="KW-0103">Bromodomain</keyword>
<name>A0AAD7KAH7_9AGAR</name>
<proteinExistence type="predicted"/>
<accession>A0AAD7KAH7</accession>
<dbReference type="EMBL" id="JARJLG010000005">
    <property type="protein sequence ID" value="KAJ7780496.1"/>
    <property type="molecule type" value="Genomic_DNA"/>
</dbReference>
<feature type="non-terminal residue" evidence="4">
    <location>
        <position position="1"/>
    </location>
</feature>
<keyword evidence="5" id="KW-1185">Reference proteome</keyword>
<dbReference type="PANTHER" id="PTHR45750">
    <property type="entry name" value="GH11602P"/>
    <property type="match status" value="1"/>
</dbReference>
<feature type="non-terminal residue" evidence="4">
    <location>
        <position position="50"/>
    </location>
</feature>
<dbReference type="PROSITE" id="PS50014">
    <property type="entry name" value="BROMODOMAIN_2"/>
    <property type="match status" value="1"/>
</dbReference>
<dbReference type="PRINTS" id="PR00503">
    <property type="entry name" value="BROMODOMAIN"/>
</dbReference>
<evidence type="ECO:0000256" key="1">
    <source>
        <dbReference type="ARBA" id="ARBA00023117"/>
    </source>
</evidence>
<dbReference type="Pfam" id="PF00439">
    <property type="entry name" value="Bromodomain"/>
    <property type="match status" value="1"/>
</dbReference>
<dbReference type="Gene3D" id="1.20.920.10">
    <property type="entry name" value="Bromodomain-like"/>
    <property type="match status" value="1"/>
</dbReference>
<sequence>QDFKTMTEKLENNQYTSVEAFLDDAQLVFDNCRRYNPEGSVYVKNANKLE</sequence>
<evidence type="ECO:0000256" key="2">
    <source>
        <dbReference type="PROSITE-ProRule" id="PRU00035"/>
    </source>
</evidence>
<evidence type="ECO:0000313" key="4">
    <source>
        <dbReference type="EMBL" id="KAJ7780496.1"/>
    </source>
</evidence>
<dbReference type="SUPFAM" id="SSF47370">
    <property type="entry name" value="Bromodomain"/>
    <property type="match status" value="1"/>
</dbReference>
<dbReference type="GO" id="GO:0000123">
    <property type="term" value="C:histone acetyltransferase complex"/>
    <property type="evidence" value="ECO:0007669"/>
    <property type="project" value="TreeGrafter"/>
</dbReference>
<dbReference type="InterPro" id="IPR037800">
    <property type="entry name" value="GCN5"/>
</dbReference>
<protein>
    <submittedName>
        <fullName evidence="4">Bromodomain-containing protein</fullName>
    </submittedName>
</protein>
<dbReference type="InterPro" id="IPR001487">
    <property type="entry name" value="Bromodomain"/>
</dbReference>